<dbReference type="FunCoup" id="A0A1Y1MEU6">
    <property type="interactions" value="1159"/>
</dbReference>
<evidence type="ECO:0000313" key="3">
    <source>
        <dbReference type="EMBL" id="KAB0802491.1"/>
    </source>
</evidence>
<evidence type="ECO:0000313" key="4">
    <source>
        <dbReference type="Proteomes" id="UP000327044"/>
    </source>
</evidence>
<feature type="region of interest" description="Disordered" evidence="1">
    <location>
        <begin position="438"/>
        <end position="495"/>
    </location>
</feature>
<dbReference type="SUPFAM" id="SSF48371">
    <property type="entry name" value="ARM repeat"/>
    <property type="match status" value="1"/>
</dbReference>
<dbReference type="InterPro" id="IPR011989">
    <property type="entry name" value="ARM-like"/>
</dbReference>
<dbReference type="AlphaFoldDB" id="A0A1Y1MEU6"/>
<dbReference type="InParanoid" id="A0A1Y1MEU6"/>
<dbReference type="InterPro" id="IPR011009">
    <property type="entry name" value="Kinase-like_dom_sf"/>
</dbReference>
<dbReference type="EMBL" id="VVIM01000002">
    <property type="protein sequence ID" value="KAB0802491.1"/>
    <property type="molecule type" value="Genomic_DNA"/>
</dbReference>
<dbReference type="Gene3D" id="1.25.10.10">
    <property type="entry name" value="Leucine-rich Repeat Variant"/>
    <property type="match status" value="1"/>
</dbReference>
<reference evidence="2" key="1">
    <citation type="journal article" date="2016" name="Sci. Rep.">
        <title>Molecular characterization of firefly nuptial gifts: a multi-omics approach sheds light on postcopulatory sexual selection.</title>
        <authorList>
            <person name="Al-Wathiqui N."/>
            <person name="Fallon T.R."/>
            <person name="South A."/>
            <person name="Weng J.K."/>
            <person name="Lewis S.M."/>
        </authorList>
    </citation>
    <scope>NUCLEOTIDE SEQUENCE</scope>
</reference>
<dbReference type="InterPro" id="IPR016024">
    <property type="entry name" value="ARM-type_fold"/>
</dbReference>
<organism evidence="2">
    <name type="scientific">Photinus pyralis</name>
    <name type="common">Common eastern firefly</name>
    <name type="synonym">Lampyris pyralis</name>
    <dbReference type="NCBI Taxonomy" id="7054"/>
    <lineage>
        <taxon>Eukaryota</taxon>
        <taxon>Metazoa</taxon>
        <taxon>Ecdysozoa</taxon>
        <taxon>Arthropoda</taxon>
        <taxon>Hexapoda</taxon>
        <taxon>Insecta</taxon>
        <taxon>Pterygota</taxon>
        <taxon>Neoptera</taxon>
        <taxon>Endopterygota</taxon>
        <taxon>Coleoptera</taxon>
        <taxon>Polyphaga</taxon>
        <taxon>Elateriformia</taxon>
        <taxon>Elateroidea</taxon>
        <taxon>Lampyridae</taxon>
        <taxon>Lampyrinae</taxon>
        <taxon>Photinus</taxon>
    </lineage>
</organism>
<reference evidence="3 4" key="2">
    <citation type="journal article" date="2018" name="Elife">
        <title>Firefly genomes illuminate parallel origins of bioluminescence in beetles.</title>
        <authorList>
            <person name="Fallon T.R."/>
            <person name="Lower S.E."/>
            <person name="Chang C.H."/>
            <person name="Bessho-Uehara M."/>
            <person name="Martin G.J."/>
            <person name="Bewick A.J."/>
            <person name="Behringer M."/>
            <person name="Debat H.J."/>
            <person name="Wong I."/>
            <person name="Day J.C."/>
            <person name="Suvorov A."/>
            <person name="Silva C.J."/>
            <person name="Stanger-Hall K.F."/>
            <person name="Hall D.W."/>
            <person name="Schmitz R.J."/>
            <person name="Nelson D.R."/>
            <person name="Lewis S.M."/>
            <person name="Shigenobu S."/>
            <person name="Bybee S.M."/>
            <person name="Larracuente A.M."/>
            <person name="Oba Y."/>
            <person name="Weng J.K."/>
        </authorList>
    </citation>
    <scope>NUCLEOTIDE SEQUENCE [LARGE SCALE GENOMIC DNA]</scope>
    <source>
        <strain evidence="3">1611_PpyrPB1</strain>
        <tissue evidence="3">Whole body</tissue>
    </source>
</reference>
<evidence type="ECO:0008006" key="5">
    <source>
        <dbReference type="Google" id="ProtNLM"/>
    </source>
</evidence>
<feature type="compositionally biased region" description="Acidic residues" evidence="1">
    <location>
        <begin position="477"/>
        <end position="489"/>
    </location>
</feature>
<dbReference type="PANTHER" id="PTHR12984:SF15">
    <property type="entry name" value="PROTEIN-ASSOCIATING WITH THE CARBOXYL-TERMINAL DOMAIN OF EZRIN"/>
    <property type="match status" value="1"/>
</dbReference>
<reference evidence="3" key="3">
    <citation type="submission" date="2019-08" db="EMBL/GenBank/DDBJ databases">
        <authorList>
            <consortium name="Photinus pyralis genome working group"/>
            <person name="Fallon T.R."/>
            <person name="Sander Lower S.E."/>
            <person name="Weng J.-K."/>
        </authorList>
    </citation>
    <scope>NUCLEOTIDE SEQUENCE</scope>
    <source>
        <strain evidence="3">1611_PpyrPB1</strain>
        <tissue evidence="3">Whole body</tissue>
    </source>
</reference>
<dbReference type="PANTHER" id="PTHR12984">
    <property type="entry name" value="SCY1-RELATED S/T PROTEIN KINASE-LIKE"/>
    <property type="match status" value="1"/>
</dbReference>
<evidence type="ECO:0000313" key="2">
    <source>
        <dbReference type="EMBL" id="JAV84349.1"/>
    </source>
</evidence>
<protein>
    <recommendedName>
        <fullName evidence="5">Protein kinase domain-containing protein</fullName>
    </recommendedName>
</protein>
<proteinExistence type="predicted"/>
<dbReference type="OrthoDB" id="9942861at2759"/>
<gene>
    <name evidence="3" type="ORF">PPYR_04677</name>
</gene>
<evidence type="ECO:0000256" key="1">
    <source>
        <dbReference type="SAM" id="MobiDB-lite"/>
    </source>
</evidence>
<dbReference type="EMBL" id="GEZM01033210">
    <property type="protein sequence ID" value="JAV84349.1"/>
    <property type="molecule type" value="Transcribed_RNA"/>
</dbReference>
<dbReference type="InterPro" id="IPR051177">
    <property type="entry name" value="CIK-Related_Protein"/>
</dbReference>
<feature type="compositionally biased region" description="Basic and acidic residues" evidence="1">
    <location>
        <begin position="438"/>
        <end position="464"/>
    </location>
</feature>
<name>A0A1Y1MEU6_PHOPY</name>
<dbReference type="Gene3D" id="3.30.200.20">
    <property type="entry name" value="Phosphorylase Kinase, domain 1"/>
    <property type="match status" value="1"/>
</dbReference>
<dbReference type="Proteomes" id="UP000327044">
    <property type="component" value="Unassembled WGS sequence"/>
</dbReference>
<accession>A0A1Y1MEU6</accession>
<sequence length="593" mass="67796">MGNETSQFSNLEFEEKAVQVTDFWIHRSATSSCGSTVSVFVGESLINGSLWSAQTPLEKSTKHLKLYRHPCILKYISSWPKGSMFYLVSEDVKPLSLVLSAQNTMQICVGLHSVLKALCFLHDNASVSHNNICISSIYVTRDGDWHLGGMEYLCKFSELTEGYLSKTRRYRYDKAIDASESKYGKQLRENPSAIDSYAFGILVKEVLLNRSDEDLLWLASFRESVAQLEGPILSRPKILTLLDHKFFVHDFITVHSMLTELPLKADDEKMNFFSSLLTKLKTFDEVIVASQLGGLLLSRMVLLDKTAQHHMLPYLLCPRQELENESGLFSMENFKQYIIPKLLQIFCVRDVQIRLLLLEHFHNYMNCFSKEELQFQILPELLVGIKDTNDQLVAMTLRVLADIVPILGAVAVIGGRRAKLFSDGKPIPHTTEKYIQRSKRDFRKTQTFEPDHRANLELPERPSPDGEENESSNVQSTEDDLDNWDDWDATTEPNSTVNEVESISHEEPNLHIGQEQPSIKKSDIPDVLHLDIKSRSSFSKQDDIDYFQDMEPVIETSKPYYILTSDENDDKKLNLGIAQIEQHEEEGWGTEWD</sequence>
<keyword evidence="4" id="KW-1185">Reference proteome</keyword>
<dbReference type="SUPFAM" id="SSF56112">
    <property type="entry name" value="Protein kinase-like (PK-like)"/>
    <property type="match status" value="1"/>
</dbReference>
<dbReference type="Gene3D" id="1.10.510.10">
    <property type="entry name" value="Transferase(Phosphotransferase) domain 1"/>
    <property type="match status" value="1"/>
</dbReference>